<name>A0A660L481_9BACL</name>
<feature type="region of interest" description="Disordered" evidence="1">
    <location>
        <begin position="85"/>
        <end position="106"/>
    </location>
</feature>
<accession>A0A660L481</accession>
<evidence type="ECO:0000313" key="3">
    <source>
        <dbReference type="Proteomes" id="UP000267019"/>
    </source>
</evidence>
<evidence type="ECO:0008006" key="4">
    <source>
        <dbReference type="Google" id="ProtNLM"/>
    </source>
</evidence>
<comment type="caution">
    <text evidence="2">The sequence shown here is derived from an EMBL/GenBank/DDBJ whole genome shotgun (WGS) entry which is preliminary data.</text>
</comment>
<dbReference type="EMBL" id="RBIJ01000001">
    <property type="protein sequence ID" value="RKQ88716.1"/>
    <property type="molecule type" value="Genomic_DNA"/>
</dbReference>
<protein>
    <recommendedName>
        <fullName evidence="4">DUF309 domain-containing protein</fullName>
    </recommendedName>
</protein>
<keyword evidence="3" id="KW-1185">Reference proteome</keyword>
<dbReference type="InterPro" id="IPR023203">
    <property type="entry name" value="TTHA0068_sf"/>
</dbReference>
<gene>
    <name evidence="2" type="ORF">C7438_0357</name>
</gene>
<evidence type="ECO:0000313" key="2">
    <source>
        <dbReference type="EMBL" id="RKQ88716.1"/>
    </source>
</evidence>
<dbReference type="SUPFAM" id="SSF140663">
    <property type="entry name" value="TTHA0068-like"/>
    <property type="match status" value="1"/>
</dbReference>
<proteinExistence type="predicted"/>
<dbReference type="InterPro" id="IPR005500">
    <property type="entry name" value="DUF309"/>
</dbReference>
<reference evidence="2 3" key="1">
    <citation type="submission" date="2018-10" db="EMBL/GenBank/DDBJ databases">
        <title>Genomic Encyclopedia of Type Strains, Phase IV (KMG-IV): sequencing the most valuable type-strain genomes for metagenomic binning, comparative biology and taxonomic classification.</title>
        <authorList>
            <person name="Goeker M."/>
        </authorList>
    </citation>
    <scope>NUCLEOTIDE SEQUENCE [LARGE SCALE GENOMIC DNA]</scope>
    <source>
        <strain evidence="2 3">DSM 22653</strain>
    </source>
</reference>
<sequence length="160" mass="18117">MPNELWDELPRPLREFFCLYAKGEYFDAHEVLEDFWLEEGRDPLLQALIQVAVAYYHYEAGNVAGSRALFTSALGYLERAEESRRRLRPLPSETPTTAPDDARAPHPYGLRIPDIVRAISELLPHLPDVRRLPLEEVQKAPLPKVEFSPGGVPCASFCTS</sequence>
<dbReference type="RefSeq" id="WP_211322014.1">
    <property type="nucleotide sequence ID" value="NZ_RBIJ01000001.1"/>
</dbReference>
<evidence type="ECO:0000256" key="1">
    <source>
        <dbReference type="SAM" id="MobiDB-lite"/>
    </source>
</evidence>
<dbReference type="AlphaFoldDB" id="A0A660L481"/>
<dbReference type="PANTHER" id="PTHR34796:SF1">
    <property type="entry name" value="EXPRESSED PROTEIN"/>
    <property type="match status" value="1"/>
</dbReference>
<dbReference type="PANTHER" id="PTHR34796">
    <property type="entry name" value="EXPRESSED PROTEIN"/>
    <property type="match status" value="1"/>
</dbReference>
<dbReference type="Gene3D" id="1.10.3450.10">
    <property type="entry name" value="TTHA0068-like"/>
    <property type="match status" value="1"/>
</dbReference>
<organism evidence="2 3">
    <name type="scientific">Brockia lithotrophica</name>
    <dbReference type="NCBI Taxonomy" id="933949"/>
    <lineage>
        <taxon>Bacteria</taxon>
        <taxon>Bacillati</taxon>
        <taxon>Bacillota</taxon>
        <taxon>Bacilli</taxon>
        <taxon>Bacillales</taxon>
        <taxon>Bacillales Family X. Incertae Sedis</taxon>
        <taxon>Brockia</taxon>
    </lineage>
</organism>
<dbReference type="Proteomes" id="UP000267019">
    <property type="component" value="Unassembled WGS sequence"/>
</dbReference>
<dbReference type="Pfam" id="PF03745">
    <property type="entry name" value="DUF309"/>
    <property type="match status" value="1"/>
</dbReference>